<organism evidence="1 2">
    <name type="scientific">Pyrococcus abyssi (strain GE5 / Orsay)</name>
    <dbReference type="NCBI Taxonomy" id="272844"/>
    <lineage>
        <taxon>Archaea</taxon>
        <taxon>Methanobacteriati</taxon>
        <taxon>Methanobacteriota</taxon>
        <taxon>Thermococci</taxon>
        <taxon>Thermococcales</taxon>
        <taxon>Thermococcaceae</taxon>
        <taxon>Pyrococcus</taxon>
    </lineage>
</organism>
<dbReference type="PIR" id="H75193">
    <property type="entry name" value="H75193"/>
</dbReference>
<evidence type="ECO:0000313" key="2">
    <source>
        <dbReference type="Proteomes" id="UP000000810"/>
    </source>
</evidence>
<sequence>MSSMIDAVELVVGSYVDNLCKGVKVATTKGVAYLLVGRREYPLIEGSVPPTLHIYTREGHLFIYSFWRSNEREHEAFIKASLTRVHLLKNGLLIEPHGTLEKFDAYVLIKLLGPRDMFNLLKRIINEEKFMAKEENGEVVSTYLEEYLKTRR</sequence>
<dbReference type="AlphaFoldDB" id="Q9V2J9"/>
<dbReference type="eggNOG" id="arCOG05720">
    <property type="taxonomic scope" value="Archaea"/>
</dbReference>
<gene>
    <name evidence="1" type="ORF">PAB0038</name>
</gene>
<keyword evidence="2" id="KW-1185">Reference proteome</keyword>
<dbReference type="EMBL" id="AJ248283">
    <property type="protein sequence ID" value="CAB48999.1"/>
    <property type="molecule type" value="Genomic_DNA"/>
</dbReference>
<dbReference type="KEGG" id="pab:PAB0038"/>
<dbReference type="HOGENOM" id="CLU_1727314_0_0_2"/>
<evidence type="ECO:0000313" key="1">
    <source>
        <dbReference type="EMBL" id="CAB48999.1"/>
    </source>
</evidence>
<dbReference type="PATRIC" id="fig|272844.11.peg.87"/>
<reference evidence="1 2" key="1">
    <citation type="journal article" date="2003" name="Mol. Microbiol.">
        <title>An integrated analysis of the genome of the hyperthermophilic archaeon Pyrococcus abyssi.</title>
        <authorList>
            <person name="Cohen G."/>
            <person name="Barbe V."/>
            <person name="Flament D."/>
            <person name="Galperin M."/>
            <person name="Heilig R."/>
            <person name="Ripp R."/>
            <person name="Lecompte O."/>
            <person name="Prieur D."/>
            <person name="Poch O."/>
            <person name="Quellerou J."/>
            <person name="Thierry J.C."/>
            <person name="Van der Oost J."/>
            <person name="Weissenbach J."/>
            <person name="Zivanovic Y."/>
            <person name="Forterre P."/>
        </authorList>
    </citation>
    <scope>NUCLEOTIDE SEQUENCE [LARGE SCALE GENOMIC DNA]</scope>
    <source>
        <strain evidence="2">GE5 / Orsay</strain>
    </source>
</reference>
<protein>
    <submittedName>
        <fullName evidence="1">Uncharacterized protein</fullName>
    </submittedName>
</protein>
<proteinExistence type="predicted"/>
<dbReference type="STRING" id="272844.PAB0038"/>
<dbReference type="Proteomes" id="UP000000810">
    <property type="component" value="Chromosome"/>
</dbReference>
<accession>Q9V2J9</accession>
<name>Q9V2J9_PYRAB</name>